<sequence>MHCFCSEPGQRKQDWRRERSSSAEGENLLCALRGDGSLECKNVCLGPRGKGLRVRNRAARELKLQPFLSRGVRKVRCSQGCELSSLKRRRRRQRGLVSGPFAPRLLQPFTAAARRGSLLAASWRPQVRDTVRLKLQAAGWPGASG</sequence>
<comment type="caution">
    <text evidence="1">The sequence shown here is derived from an EMBL/GenBank/DDBJ whole genome shotgun (WGS) entry which is preliminary data.</text>
</comment>
<reference evidence="1 2" key="1">
    <citation type="submission" date="2022-11" db="EMBL/GenBank/DDBJ databases">
        <title>Whole genome sequence of Eschrichtius robustus ER-17-0199.</title>
        <authorList>
            <person name="Bruniche-Olsen A."/>
            <person name="Black A.N."/>
            <person name="Fields C.J."/>
            <person name="Walden K."/>
            <person name="Dewoody J.A."/>
        </authorList>
    </citation>
    <scope>NUCLEOTIDE SEQUENCE [LARGE SCALE GENOMIC DNA]</scope>
    <source>
        <strain evidence="1">ER-17-0199</strain>
        <tissue evidence="1">Blubber</tissue>
    </source>
</reference>
<dbReference type="EMBL" id="JAIQCJ010000360">
    <property type="protein sequence ID" value="KAJ8796458.1"/>
    <property type="molecule type" value="Genomic_DNA"/>
</dbReference>
<proteinExistence type="predicted"/>
<evidence type="ECO:0000313" key="1">
    <source>
        <dbReference type="EMBL" id="KAJ8796458.1"/>
    </source>
</evidence>
<keyword evidence="2" id="KW-1185">Reference proteome</keyword>
<organism evidence="1 2">
    <name type="scientific">Eschrichtius robustus</name>
    <name type="common">California gray whale</name>
    <name type="synonym">Eschrichtius gibbosus</name>
    <dbReference type="NCBI Taxonomy" id="9764"/>
    <lineage>
        <taxon>Eukaryota</taxon>
        <taxon>Metazoa</taxon>
        <taxon>Chordata</taxon>
        <taxon>Craniata</taxon>
        <taxon>Vertebrata</taxon>
        <taxon>Euteleostomi</taxon>
        <taxon>Mammalia</taxon>
        <taxon>Eutheria</taxon>
        <taxon>Laurasiatheria</taxon>
        <taxon>Artiodactyla</taxon>
        <taxon>Whippomorpha</taxon>
        <taxon>Cetacea</taxon>
        <taxon>Mysticeti</taxon>
        <taxon>Eschrichtiidae</taxon>
        <taxon>Eschrichtius</taxon>
    </lineage>
</organism>
<gene>
    <name evidence="1" type="ORF">J1605_017864</name>
</gene>
<dbReference type="Proteomes" id="UP001159641">
    <property type="component" value="Unassembled WGS sequence"/>
</dbReference>
<dbReference type="AlphaFoldDB" id="A0AB34HWD0"/>
<protein>
    <submittedName>
        <fullName evidence="1">Uncharacterized protein</fullName>
    </submittedName>
</protein>
<name>A0AB34HWD0_ESCRO</name>
<evidence type="ECO:0000313" key="2">
    <source>
        <dbReference type="Proteomes" id="UP001159641"/>
    </source>
</evidence>
<accession>A0AB34HWD0</accession>